<dbReference type="OrthoDB" id="6630852at2759"/>
<evidence type="ECO:0000313" key="1">
    <source>
        <dbReference type="EMBL" id="CAH0720095.1"/>
    </source>
</evidence>
<protein>
    <submittedName>
        <fullName evidence="1">Uncharacterized protein</fullName>
    </submittedName>
</protein>
<feature type="non-terminal residue" evidence="1">
    <location>
        <position position="153"/>
    </location>
</feature>
<sequence>MVILAFMAISKVSAEEIYFSPAKFSQSIRSNILVNKEPAPIYEPNAETEVQSGIQQPIYFKPLNVPFSSARKYDATPNSITSSQSVHRPNYNALYSQPPVLLFKIPNKIKALQPAYTNTHTIQNQAVKTTITHSETPVVSHTTFTGLGTTYSW</sequence>
<organism evidence="1 2">
    <name type="scientific">Brenthis ino</name>
    <name type="common">lesser marbled fritillary</name>
    <dbReference type="NCBI Taxonomy" id="405034"/>
    <lineage>
        <taxon>Eukaryota</taxon>
        <taxon>Metazoa</taxon>
        <taxon>Ecdysozoa</taxon>
        <taxon>Arthropoda</taxon>
        <taxon>Hexapoda</taxon>
        <taxon>Insecta</taxon>
        <taxon>Pterygota</taxon>
        <taxon>Neoptera</taxon>
        <taxon>Endopterygota</taxon>
        <taxon>Lepidoptera</taxon>
        <taxon>Glossata</taxon>
        <taxon>Ditrysia</taxon>
        <taxon>Papilionoidea</taxon>
        <taxon>Nymphalidae</taxon>
        <taxon>Heliconiinae</taxon>
        <taxon>Argynnini</taxon>
        <taxon>Brenthis</taxon>
    </lineage>
</organism>
<dbReference type="Proteomes" id="UP000838878">
    <property type="component" value="Chromosome 14"/>
</dbReference>
<dbReference type="EMBL" id="OV170234">
    <property type="protein sequence ID" value="CAH0720095.1"/>
    <property type="molecule type" value="Genomic_DNA"/>
</dbReference>
<gene>
    <name evidence="1" type="ORF">BINO364_LOCUS6366</name>
</gene>
<dbReference type="AlphaFoldDB" id="A0A8J9V4W2"/>
<name>A0A8J9V4W2_9NEOP</name>
<accession>A0A8J9V4W2</accession>
<keyword evidence="2" id="KW-1185">Reference proteome</keyword>
<proteinExistence type="predicted"/>
<evidence type="ECO:0000313" key="2">
    <source>
        <dbReference type="Proteomes" id="UP000838878"/>
    </source>
</evidence>
<reference evidence="1" key="1">
    <citation type="submission" date="2021-12" db="EMBL/GenBank/DDBJ databases">
        <authorList>
            <person name="Martin H S."/>
        </authorList>
    </citation>
    <scope>NUCLEOTIDE SEQUENCE</scope>
</reference>